<name>A0A4R5DK38_9ACTN</name>
<proteinExistence type="predicted"/>
<dbReference type="RefSeq" id="WP_131891683.1">
    <property type="nucleotide sequence ID" value="NZ_SMKZ01000003.1"/>
</dbReference>
<dbReference type="Proteomes" id="UP000294739">
    <property type="component" value="Unassembled WGS sequence"/>
</dbReference>
<dbReference type="AlphaFoldDB" id="A0A4R5DK38"/>
<dbReference type="EMBL" id="SMKZ01000003">
    <property type="protein sequence ID" value="TDE14379.1"/>
    <property type="molecule type" value="Genomic_DNA"/>
</dbReference>
<protein>
    <submittedName>
        <fullName evidence="1">Uncharacterized protein</fullName>
    </submittedName>
</protein>
<dbReference type="InParanoid" id="A0A4R5DK38"/>
<evidence type="ECO:0000313" key="2">
    <source>
        <dbReference type="Proteomes" id="UP000294739"/>
    </source>
</evidence>
<reference evidence="1 2" key="1">
    <citation type="submission" date="2019-03" db="EMBL/GenBank/DDBJ databases">
        <title>Draft genome sequences of novel Actinobacteria.</title>
        <authorList>
            <person name="Sahin N."/>
            <person name="Ay H."/>
            <person name="Saygin H."/>
        </authorList>
    </citation>
    <scope>NUCLEOTIDE SEQUENCE [LARGE SCALE GENOMIC DNA]</scope>
    <source>
        <strain evidence="1 2">5K138</strain>
    </source>
</reference>
<sequence length="61" mass="6940">MQGQHHTGLLRVRWSGEDGAVGEYELDVEQALQLAQRLRDAAAAMQEFLTRRTFVPDQVSR</sequence>
<keyword evidence="2" id="KW-1185">Reference proteome</keyword>
<accession>A0A4R5DK38</accession>
<evidence type="ECO:0000313" key="1">
    <source>
        <dbReference type="EMBL" id="TDE14379.1"/>
    </source>
</evidence>
<organism evidence="1 2">
    <name type="scientific">Jiangella asiatica</name>
    <dbReference type="NCBI Taxonomy" id="2530372"/>
    <lineage>
        <taxon>Bacteria</taxon>
        <taxon>Bacillati</taxon>
        <taxon>Actinomycetota</taxon>
        <taxon>Actinomycetes</taxon>
        <taxon>Jiangellales</taxon>
        <taxon>Jiangellaceae</taxon>
        <taxon>Jiangella</taxon>
    </lineage>
</organism>
<comment type="caution">
    <text evidence="1">The sequence shown here is derived from an EMBL/GenBank/DDBJ whole genome shotgun (WGS) entry which is preliminary data.</text>
</comment>
<gene>
    <name evidence="1" type="ORF">E1269_04285</name>
</gene>